<sequence>MDETTQLDAVPPPLPPPPAPPASPPASTGVTLQRPFIVGLLFVLNIVLGFSAIVGVILAYVWRADREAQEWEKTHYTYLIRTFWIGFAFGIGFFAVWFGTFFTMIAQVEAGGPPANEPPPVAIFLGMFGAMGVMLLGMIWVMVRAVLSLAKSSNCTPMPRPKTWLF</sequence>
<name>A0ABT1XLP4_9SPHN</name>
<dbReference type="RefSeq" id="WP_257594348.1">
    <property type="nucleotide sequence ID" value="NZ_JANKHH010000001.1"/>
</dbReference>
<feature type="compositionally biased region" description="Pro residues" evidence="1">
    <location>
        <begin position="10"/>
        <end position="24"/>
    </location>
</feature>
<feature type="transmembrane region" description="Helical" evidence="2">
    <location>
        <begin position="83"/>
        <end position="106"/>
    </location>
</feature>
<protein>
    <recommendedName>
        <fullName evidence="5">Transmembrane protein</fullName>
    </recommendedName>
</protein>
<organism evidence="3 4">
    <name type="scientific">Parerythrobacter lacustris</name>
    <dbReference type="NCBI Taxonomy" id="2969984"/>
    <lineage>
        <taxon>Bacteria</taxon>
        <taxon>Pseudomonadati</taxon>
        <taxon>Pseudomonadota</taxon>
        <taxon>Alphaproteobacteria</taxon>
        <taxon>Sphingomonadales</taxon>
        <taxon>Erythrobacteraceae</taxon>
        <taxon>Parerythrobacter</taxon>
    </lineage>
</organism>
<feature type="region of interest" description="Disordered" evidence="1">
    <location>
        <begin position="1"/>
        <end position="27"/>
    </location>
</feature>
<dbReference type="Proteomes" id="UP001206067">
    <property type="component" value="Unassembled WGS sequence"/>
</dbReference>
<evidence type="ECO:0000313" key="3">
    <source>
        <dbReference type="EMBL" id="MCR2832584.1"/>
    </source>
</evidence>
<gene>
    <name evidence="3" type="ORF">NSO95_01375</name>
</gene>
<evidence type="ECO:0000256" key="1">
    <source>
        <dbReference type="SAM" id="MobiDB-lite"/>
    </source>
</evidence>
<accession>A0ABT1XLP4</accession>
<feature type="transmembrane region" description="Helical" evidence="2">
    <location>
        <begin position="36"/>
        <end position="62"/>
    </location>
</feature>
<feature type="transmembrane region" description="Helical" evidence="2">
    <location>
        <begin position="121"/>
        <end position="143"/>
    </location>
</feature>
<keyword evidence="2" id="KW-0472">Membrane</keyword>
<proteinExistence type="predicted"/>
<dbReference type="EMBL" id="JANKHH010000001">
    <property type="protein sequence ID" value="MCR2832584.1"/>
    <property type="molecule type" value="Genomic_DNA"/>
</dbReference>
<keyword evidence="2" id="KW-1133">Transmembrane helix</keyword>
<reference evidence="3 4" key="1">
    <citation type="submission" date="2022-08" db="EMBL/GenBank/DDBJ databases">
        <title>Polyphasic taxonomy analysis of Qipengyuania sp.RS5-5.</title>
        <authorList>
            <person name="Xamxidin M."/>
            <person name="Wu M."/>
        </authorList>
    </citation>
    <scope>NUCLEOTIDE SEQUENCE [LARGE SCALE GENOMIC DNA]</scope>
    <source>
        <strain evidence="3 4">RS5-5</strain>
    </source>
</reference>
<evidence type="ECO:0008006" key="5">
    <source>
        <dbReference type="Google" id="ProtNLM"/>
    </source>
</evidence>
<keyword evidence="4" id="KW-1185">Reference proteome</keyword>
<keyword evidence="2" id="KW-0812">Transmembrane</keyword>
<comment type="caution">
    <text evidence="3">The sequence shown here is derived from an EMBL/GenBank/DDBJ whole genome shotgun (WGS) entry which is preliminary data.</text>
</comment>
<evidence type="ECO:0000313" key="4">
    <source>
        <dbReference type="Proteomes" id="UP001206067"/>
    </source>
</evidence>
<evidence type="ECO:0000256" key="2">
    <source>
        <dbReference type="SAM" id="Phobius"/>
    </source>
</evidence>